<feature type="non-terminal residue" evidence="2">
    <location>
        <position position="1"/>
    </location>
</feature>
<evidence type="ECO:0000259" key="1">
    <source>
        <dbReference type="Pfam" id="PF13635"/>
    </source>
</evidence>
<name>X1CYH3_9ZZZZ</name>
<dbReference type="EMBL" id="BART01028101">
    <property type="protein sequence ID" value="GAH01080.1"/>
    <property type="molecule type" value="Genomic_DNA"/>
</dbReference>
<dbReference type="PANTHER" id="PTHR43566">
    <property type="entry name" value="CONSERVED PROTEIN"/>
    <property type="match status" value="1"/>
</dbReference>
<feature type="domain" description="DUF4143" evidence="1">
    <location>
        <begin position="8"/>
        <end position="159"/>
    </location>
</feature>
<dbReference type="PANTHER" id="PTHR43566:SF2">
    <property type="entry name" value="DUF4143 DOMAIN-CONTAINING PROTEIN"/>
    <property type="match status" value="1"/>
</dbReference>
<accession>X1CYH3</accession>
<dbReference type="Pfam" id="PF13635">
    <property type="entry name" value="DUF4143"/>
    <property type="match status" value="1"/>
</dbReference>
<reference evidence="2" key="1">
    <citation type="journal article" date="2014" name="Front. Microbiol.">
        <title>High frequency of phylogenetically diverse reductive dehalogenase-homologous genes in deep subseafloor sedimentary metagenomes.</title>
        <authorList>
            <person name="Kawai M."/>
            <person name="Futagami T."/>
            <person name="Toyoda A."/>
            <person name="Takaki Y."/>
            <person name="Nishi S."/>
            <person name="Hori S."/>
            <person name="Arai W."/>
            <person name="Tsubouchi T."/>
            <person name="Morono Y."/>
            <person name="Uchiyama I."/>
            <person name="Ito T."/>
            <person name="Fujiyama A."/>
            <person name="Inagaki F."/>
            <person name="Takami H."/>
        </authorList>
    </citation>
    <scope>NUCLEOTIDE SEQUENCE</scope>
    <source>
        <strain evidence="2">Expedition CK06-06</strain>
    </source>
</reference>
<dbReference type="InterPro" id="IPR025420">
    <property type="entry name" value="DUF4143"/>
</dbReference>
<evidence type="ECO:0000313" key="2">
    <source>
        <dbReference type="EMBL" id="GAH01080.1"/>
    </source>
</evidence>
<gene>
    <name evidence="2" type="ORF">S01H4_49632</name>
</gene>
<comment type="caution">
    <text evidence="2">The sequence shown here is derived from an EMBL/GenBank/DDBJ whole genome shotgun (WGS) entry which is preliminary data.</text>
</comment>
<proteinExistence type="predicted"/>
<protein>
    <recommendedName>
        <fullName evidence="1">DUF4143 domain-containing protein</fullName>
    </recommendedName>
</protein>
<dbReference type="AlphaFoldDB" id="X1CYH3"/>
<sequence>YIGAYLQEEIAAEALVRNIPAFSRFLTISALGNSQIINYTNIANDAQVPSSTIQEYFQILRDTLIGNDLPVWRKSLKRKPISTSKFYFFDIGITRYLQKRKNLSPGTVEFGEAFETYIHHELKSYIDYAKNGDLFFWRSTNGQEVDFILNDIAAIEVKSKTTIAPKDLKGLQAIKEEKLLKYYIIVYPGADERVTADGISIVPYNIFLKHLWNGNYIC</sequence>
<organism evidence="2">
    <name type="scientific">marine sediment metagenome</name>
    <dbReference type="NCBI Taxonomy" id="412755"/>
    <lineage>
        <taxon>unclassified sequences</taxon>
        <taxon>metagenomes</taxon>
        <taxon>ecological metagenomes</taxon>
    </lineage>
</organism>